<gene>
    <name evidence="2" type="ORF">CDV36_005492</name>
</gene>
<reference evidence="2 3" key="1">
    <citation type="submission" date="2017-06" db="EMBL/GenBank/DDBJ databases">
        <title>Comparative genomic analysis of Ambrosia Fusariam Clade fungi.</title>
        <authorList>
            <person name="Stajich J.E."/>
            <person name="Carrillo J."/>
            <person name="Kijimoto T."/>
            <person name="Eskalen A."/>
            <person name="O'Donnell K."/>
            <person name="Kasson M."/>
        </authorList>
    </citation>
    <scope>NUCLEOTIDE SEQUENCE [LARGE SCALE GENOMIC DNA]</scope>
    <source>
        <strain evidence="2">UCR3666</strain>
    </source>
</reference>
<keyword evidence="3" id="KW-1185">Reference proteome</keyword>
<dbReference type="Proteomes" id="UP000277212">
    <property type="component" value="Unassembled WGS sequence"/>
</dbReference>
<protein>
    <recommendedName>
        <fullName evidence="4">Extracellular membrane protein CFEM domain-containing protein</fullName>
    </recommendedName>
</protein>
<organism evidence="2 3">
    <name type="scientific">Fusarium kuroshium</name>
    <dbReference type="NCBI Taxonomy" id="2010991"/>
    <lineage>
        <taxon>Eukaryota</taxon>
        <taxon>Fungi</taxon>
        <taxon>Dikarya</taxon>
        <taxon>Ascomycota</taxon>
        <taxon>Pezizomycotina</taxon>
        <taxon>Sordariomycetes</taxon>
        <taxon>Hypocreomycetidae</taxon>
        <taxon>Hypocreales</taxon>
        <taxon>Nectriaceae</taxon>
        <taxon>Fusarium</taxon>
        <taxon>Fusarium solani species complex</taxon>
    </lineage>
</organism>
<evidence type="ECO:0008006" key="4">
    <source>
        <dbReference type="Google" id="ProtNLM"/>
    </source>
</evidence>
<comment type="caution">
    <text evidence="2">The sequence shown here is derived from an EMBL/GenBank/DDBJ whole genome shotgun (WGS) entry which is preliminary data.</text>
</comment>
<evidence type="ECO:0000313" key="2">
    <source>
        <dbReference type="EMBL" id="RMJ14829.1"/>
    </source>
</evidence>
<evidence type="ECO:0000313" key="3">
    <source>
        <dbReference type="Proteomes" id="UP000277212"/>
    </source>
</evidence>
<keyword evidence="1" id="KW-0732">Signal</keyword>
<dbReference type="EMBL" id="NKUJ01000076">
    <property type="protein sequence ID" value="RMJ14829.1"/>
    <property type="molecule type" value="Genomic_DNA"/>
</dbReference>
<feature type="signal peptide" evidence="1">
    <location>
        <begin position="1"/>
        <end position="18"/>
    </location>
</feature>
<feature type="chain" id="PRO_5018173332" description="Extracellular membrane protein CFEM domain-containing protein" evidence="1">
    <location>
        <begin position="19"/>
        <end position="70"/>
    </location>
</feature>
<dbReference type="AlphaFoldDB" id="A0A3M2SBG1"/>
<name>A0A3M2SBG1_9HYPO</name>
<sequence>MKFVNAFLAALAATSANAACGVDICDGGIEVRNFPCYLDCQKGPCFMNRCNDAFTSMICEKGQKNCAEFS</sequence>
<proteinExistence type="predicted"/>
<evidence type="ECO:0000256" key="1">
    <source>
        <dbReference type="SAM" id="SignalP"/>
    </source>
</evidence>
<accession>A0A3M2SBG1</accession>
<dbReference type="OrthoDB" id="5060260at2759"/>